<evidence type="ECO:0000256" key="2">
    <source>
        <dbReference type="SAM" id="MobiDB-lite"/>
    </source>
</evidence>
<feature type="compositionally biased region" description="Basic and acidic residues" evidence="2">
    <location>
        <begin position="78"/>
        <end position="93"/>
    </location>
</feature>
<dbReference type="PANTHER" id="PTHR35004:SF8">
    <property type="entry name" value="TRANSPOSASE RV3428C-RELATED"/>
    <property type="match status" value="1"/>
</dbReference>
<evidence type="ECO:0000259" key="3">
    <source>
        <dbReference type="SMART" id="SM00382"/>
    </source>
</evidence>
<dbReference type="Pfam" id="PF22483">
    <property type="entry name" value="Mu-transpos_C_2"/>
    <property type="match status" value="1"/>
</dbReference>
<evidence type="ECO:0000313" key="5">
    <source>
        <dbReference type="Proteomes" id="UP000182025"/>
    </source>
</evidence>
<feature type="region of interest" description="Disordered" evidence="2">
    <location>
        <begin position="68"/>
        <end position="93"/>
    </location>
</feature>
<dbReference type="NCBIfam" id="NF038214">
    <property type="entry name" value="IS21_help_AAA"/>
    <property type="match status" value="1"/>
</dbReference>
<dbReference type="EMBL" id="FOXK01000007">
    <property type="protein sequence ID" value="SFQ08334.1"/>
    <property type="molecule type" value="Genomic_DNA"/>
</dbReference>
<dbReference type="InterPro" id="IPR054353">
    <property type="entry name" value="IstA-like_C"/>
</dbReference>
<dbReference type="SUPFAM" id="SSF52540">
    <property type="entry name" value="P-loop containing nucleoside triphosphate hydrolases"/>
    <property type="match status" value="1"/>
</dbReference>
<dbReference type="SMART" id="SM00382">
    <property type="entry name" value="AAA"/>
    <property type="match status" value="1"/>
</dbReference>
<gene>
    <name evidence="4" type="ORF">SAMN05216177_107333</name>
</gene>
<keyword evidence="5" id="KW-1185">Reference proteome</keyword>
<evidence type="ECO:0000313" key="4">
    <source>
        <dbReference type="EMBL" id="SFQ08334.1"/>
    </source>
</evidence>
<dbReference type="CDD" id="cd00009">
    <property type="entry name" value="AAA"/>
    <property type="match status" value="1"/>
</dbReference>
<feature type="domain" description="AAA+ ATPase" evidence="3">
    <location>
        <begin position="304"/>
        <end position="436"/>
    </location>
</feature>
<dbReference type="PANTHER" id="PTHR35004">
    <property type="entry name" value="TRANSPOSASE RV3428C-RELATED"/>
    <property type="match status" value="1"/>
</dbReference>
<dbReference type="InterPro" id="IPR027417">
    <property type="entry name" value="P-loop_NTPase"/>
</dbReference>
<feature type="region of interest" description="Disordered" evidence="2">
    <location>
        <begin position="173"/>
        <end position="196"/>
    </location>
</feature>
<accession>A0A1I5VLA7</accession>
<dbReference type="AlphaFoldDB" id="A0A1I5VLA7"/>
<dbReference type="Pfam" id="PF01695">
    <property type="entry name" value="IstB_IS21"/>
    <property type="match status" value="1"/>
</dbReference>
<dbReference type="GO" id="GO:0005524">
    <property type="term" value="F:ATP binding"/>
    <property type="evidence" value="ECO:0007669"/>
    <property type="project" value="InterPro"/>
</dbReference>
<organism evidence="4 5">
    <name type="scientific">Ectopseudomonas toyotomiensis</name>
    <dbReference type="NCBI Taxonomy" id="554344"/>
    <lineage>
        <taxon>Bacteria</taxon>
        <taxon>Pseudomonadati</taxon>
        <taxon>Pseudomonadota</taxon>
        <taxon>Gammaproteobacteria</taxon>
        <taxon>Pseudomonadales</taxon>
        <taxon>Pseudomonadaceae</taxon>
        <taxon>Ectopseudomonas</taxon>
    </lineage>
</organism>
<proteinExistence type="inferred from homology"/>
<name>A0A1I5VLA7_9GAMM</name>
<evidence type="ECO:0000256" key="1">
    <source>
        <dbReference type="ARBA" id="ARBA00008059"/>
    </source>
</evidence>
<dbReference type="InterPro" id="IPR002611">
    <property type="entry name" value="IstB_ATP-bd"/>
</dbReference>
<protein>
    <submittedName>
        <fullName evidence="4">DNA replication protein DnaC</fullName>
    </submittedName>
</protein>
<sequence length="441" mass="49985">MDRPALRSLPEQPYVYAEWKKARVHIDYHVEVDGHYYSVPYQLVKKQLEVRLTARTVECFHANQRVASHLRSPHKERHSTQTEHMPKSHREHAEWTPQRLIRWAEQTGPNTAGVIEHILERRIHPTQGYRSCLGILRLGKTRGEVRLELACRRALSLGACSYRSLESILPGAGKPAAGPAAPAPAAGRPRQPAWPRLLPLTPRNPTMLPHPTLDKLQTLRLNGMLKALAEQLKIPDIGSLSFEERLGLLVDRELTERDDKRLSSRLRQARLRHNACLEDLDYRSPRGLDKALILQLSSGQWLRDGLNLIINGPTGVGKTWLACALAHQACREGYSVRYLRLPRLLEELGLAHGDGRFAKLMSSYAKTDLLIFDDWGLAPFTAEQRRDMLELLDDRYSQRSTIVTSQMPVDNWHELIGDPTLADAILDRLVHNAYARPGKAG</sequence>
<reference evidence="5" key="1">
    <citation type="submission" date="2016-10" db="EMBL/GenBank/DDBJ databases">
        <authorList>
            <person name="Varghese N."/>
            <person name="Submissions S."/>
        </authorList>
    </citation>
    <scope>NUCLEOTIDE SEQUENCE [LARGE SCALE GENOMIC DNA]</scope>
    <source>
        <strain evidence="5">JCM 15604</strain>
    </source>
</reference>
<dbReference type="Gene3D" id="3.40.50.300">
    <property type="entry name" value="P-loop containing nucleotide triphosphate hydrolases"/>
    <property type="match status" value="1"/>
</dbReference>
<dbReference type="FunFam" id="3.40.50.300:FF:001361">
    <property type="entry name" value="AAA family ATPase"/>
    <property type="match status" value="1"/>
</dbReference>
<dbReference type="Proteomes" id="UP000182025">
    <property type="component" value="Unassembled WGS sequence"/>
</dbReference>
<dbReference type="InterPro" id="IPR003593">
    <property type="entry name" value="AAA+_ATPase"/>
</dbReference>
<comment type="similarity">
    <text evidence="1">Belongs to the IS21/IS1162 putative ATP-binding protein family.</text>
</comment>
<dbReference type="InterPro" id="IPR047661">
    <property type="entry name" value="IstB"/>
</dbReference>